<dbReference type="EMBL" id="QUTD01006315">
    <property type="protein sequence ID" value="RHY56113.1"/>
    <property type="molecule type" value="Genomic_DNA"/>
</dbReference>
<evidence type="ECO:0000313" key="17">
    <source>
        <dbReference type="Proteomes" id="UP000285712"/>
    </source>
</evidence>
<dbReference type="EMBL" id="QUTC01002479">
    <property type="protein sequence ID" value="RHY73944.1"/>
    <property type="molecule type" value="Genomic_DNA"/>
</dbReference>
<dbReference type="Proteomes" id="UP000275652">
    <property type="component" value="Unassembled WGS sequence"/>
</dbReference>
<dbReference type="EMBL" id="QUTH01002647">
    <property type="protein sequence ID" value="RHZ24769.1"/>
    <property type="molecule type" value="Genomic_DNA"/>
</dbReference>
<evidence type="ECO:0000313" key="10">
    <source>
        <dbReference type="EMBL" id="RQM24702.1"/>
    </source>
</evidence>
<dbReference type="RefSeq" id="XP_009825938.1">
    <property type="nucleotide sequence ID" value="XM_009827636.1"/>
</dbReference>
<sequence length="434" mass="47891">MIPHRCRPARTTAVGRMASSQRIRSLSHDESERTLSKPPTKARIQSDNRSAKVVTVERTGSTFDKAAHPSTSFRLNDVEKGFNNVVKIVKTAFVEDEIKRAMESNWMLVDTDASEVDALDDALDTLRDAFLFTTSFSESKLDSSAHSIILHCEKVAERIFDQKESREVMLANWNDTNLMANLQNNLQEIKTLVLPPVNRRDKAADLKILKRIERFVSLMSTSLQAMKADLQSFLTDLDKILLECSTLLVEVITFLHMRSRTADFSGTGVAAGAAGLVAGVLVTVTALLTAPMSAGLTLPFLAAGKGLIASGVATLAPCGLMLASHNKQLEGLASLVRSLKARLEILFQRREVLVAAYYACIEAEFNIQHGGAFCKDAVELEMSPQDNSLPFMTLVEKKLRVIEDNIEVFGSDPSVFHCCHEDEQQENGLLYQDT</sequence>
<feature type="transmembrane region" description="Helical" evidence="2">
    <location>
        <begin position="300"/>
        <end position="323"/>
    </location>
</feature>
<dbReference type="EMBL" id="KI913119">
    <property type="protein sequence ID" value="ETV84246.1"/>
    <property type="molecule type" value="Genomic_DNA"/>
</dbReference>
<dbReference type="Proteomes" id="UP000285712">
    <property type="component" value="Unassembled WGS sequence"/>
</dbReference>
<evidence type="ECO:0008006" key="18">
    <source>
        <dbReference type="Google" id="ProtNLM"/>
    </source>
</evidence>
<dbReference type="Proteomes" id="UP000284702">
    <property type="component" value="Unassembled WGS sequence"/>
</dbReference>
<evidence type="ECO:0000256" key="1">
    <source>
        <dbReference type="SAM" id="MobiDB-lite"/>
    </source>
</evidence>
<name>W4GY32_APHAT</name>
<evidence type="ECO:0000313" key="9">
    <source>
        <dbReference type="EMBL" id="RLO04753.1"/>
    </source>
</evidence>
<dbReference type="AlphaFoldDB" id="W4GY32"/>
<evidence type="ECO:0000313" key="12">
    <source>
        <dbReference type="Proteomes" id="UP000266196"/>
    </source>
</evidence>
<dbReference type="Proteomes" id="UP000266196">
    <property type="component" value="Unassembled WGS sequence"/>
</dbReference>
<evidence type="ECO:0000256" key="2">
    <source>
        <dbReference type="SAM" id="Phobius"/>
    </source>
</evidence>
<dbReference type="Proteomes" id="UP000265716">
    <property type="component" value="Unassembled WGS sequence"/>
</dbReference>
<evidence type="ECO:0000313" key="15">
    <source>
        <dbReference type="Proteomes" id="UP000284702"/>
    </source>
</evidence>
<proteinExistence type="predicted"/>
<dbReference type="Proteomes" id="UP000285430">
    <property type="component" value="Unassembled WGS sequence"/>
</dbReference>
<keyword evidence="2" id="KW-0472">Membrane</keyword>
<dbReference type="GeneID" id="20805502"/>
<evidence type="ECO:0000313" key="4">
    <source>
        <dbReference type="EMBL" id="RHY56113.1"/>
    </source>
</evidence>
<feature type="transmembrane region" description="Helical" evidence="2">
    <location>
        <begin position="264"/>
        <end position="288"/>
    </location>
</feature>
<dbReference type="OrthoDB" id="113413at2759"/>
<dbReference type="EMBL" id="QUTI01028301">
    <property type="protein sequence ID" value="RLO04753.1"/>
    <property type="molecule type" value="Genomic_DNA"/>
</dbReference>
<feature type="region of interest" description="Disordered" evidence="1">
    <location>
        <begin position="1"/>
        <end position="49"/>
    </location>
</feature>
<reference evidence="11 12" key="4">
    <citation type="submission" date="2018-08" db="EMBL/GenBank/DDBJ databases">
        <title>Aphanomyces genome sequencing and annotation.</title>
        <authorList>
            <person name="Minardi D."/>
            <person name="Oidtmann B."/>
            <person name="Van Der Giezen M."/>
            <person name="Studholme D.J."/>
        </authorList>
    </citation>
    <scope>NUCLEOTIDE SEQUENCE [LARGE SCALE GENOMIC DNA]</scope>
    <source>
        <strain evidence="7 12">197901</strain>
        <strain evidence="4 13">D2</strain>
        <strain evidence="8 16">Da</strain>
        <strain evidence="5 11">SA</strain>
        <strain evidence="6 17">Sv</strain>
    </source>
</reference>
<gene>
    <name evidence="10" type="ORF">B5M09_002176</name>
    <name evidence="9" type="ORF">DYB28_001324</name>
    <name evidence="4" type="ORF">DYB30_000067</name>
    <name evidence="7" type="ORF">DYB31_011003</name>
    <name evidence="6" type="ORF">DYB35_001749</name>
    <name evidence="8" type="ORF">DYB37_000026</name>
    <name evidence="5" type="ORF">DYB38_013189</name>
    <name evidence="3" type="ORF">H257_03506</name>
</gene>
<feature type="compositionally biased region" description="Basic and acidic residues" evidence="1">
    <location>
        <begin position="26"/>
        <end position="35"/>
    </location>
</feature>
<reference evidence="9 14" key="2">
    <citation type="journal article" date="2018" name="J. Invertebr. Pathol.">
        <title>New genotyping method for the causative agent of crayfish plague (Aphanomyces astaci) based on whole genome data.</title>
        <authorList>
            <person name="Minardi D."/>
            <person name="Studholme D.J."/>
            <person name="van der Giezen M."/>
            <person name="Pretto T."/>
            <person name="Oidtmann B."/>
        </authorList>
    </citation>
    <scope>NUCLEOTIDE SEQUENCE [LARGE SCALE GENOMIC DNA]</scope>
    <source>
        <strain evidence="9 14">KB13</strain>
    </source>
</reference>
<keyword evidence="2" id="KW-1133">Transmembrane helix</keyword>
<accession>W4GY32</accession>
<reference evidence="10 15" key="3">
    <citation type="submission" date="2018-07" db="EMBL/GenBank/DDBJ databases">
        <title>Annotation of Aphanomyces astaci genome assembly.</title>
        <authorList>
            <person name="Studholme D.J."/>
        </authorList>
    </citation>
    <scope>NUCLEOTIDE SEQUENCE [LARGE SCALE GENOMIC DNA]</scope>
    <source>
        <strain evidence="10">Pc</strain>
    </source>
</reference>
<evidence type="ECO:0000313" key="14">
    <source>
        <dbReference type="Proteomes" id="UP000275652"/>
    </source>
</evidence>
<dbReference type="VEuPathDB" id="FungiDB:H257_03506"/>
<keyword evidence="15" id="KW-1185">Reference proteome</keyword>
<evidence type="ECO:0000313" key="7">
    <source>
        <dbReference type="EMBL" id="RHZ00979.1"/>
    </source>
</evidence>
<dbReference type="EMBL" id="QUTG01005199">
    <property type="protein sequence ID" value="RHY86129.1"/>
    <property type="molecule type" value="Genomic_DNA"/>
</dbReference>
<feature type="non-terminal residue" evidence="3">
    <location>
        <position position="1"/>
    </location>
</feature>
<evidence type="ECO:0000313" key="8">
    <source>
        <dbReference type="EMBL" id="RHZ24769.1"/>
    </source>
</evidence>
<evidence type="ECO:0000313" key="13">
    <source>
        <dbReference type="Proteomes" id="UP000266643"/>
    </source>
</evidence>
<evidence type="ECO:0000313" key="16">
    <source>
        <dbReference type="Proteomes" id="UP000285430"/>
    </source>
</evidence>
<evidence type="ECO:0000313" key="3">
    <source>
        <dbReference type="EMBL" id="ETV84246.1"/>
    </source>
</evidence>
<organism evidence="3">
    <name type="scientific">Aphanomyces astaci</name>
    <name type="common">Crayfish plague agent</name>
    <dbReference type="NCBI Taxonomy" id="112090"/>
    <lineage>
        <taxon>Eukaryota</taxon>
        <taxon>Sar</taxon>
        <taxon>Stramenopiles</taxon>
        <taxon>Oomycota</taxon>
        <taxon>Saprolegniomycetes</taxon>
        <taxon>Saprolegniales</taxon>
        <taxon>Verrucalvaceae</taxon>
        <taxon>Aphanomyces</taxon>
    </lineage>
</organism>
<evidence type="ECO:0000313" key="11">
    <source>
        <dbReference type="Proteomes" id="UP000265716"/>
    </source>
</evidence>
<dbReference type="EMBL" id="QUTE01014967">
    <property type="protein sequence ID" value="RHZ00979.1"/>
    <property type="molecule type" value="Genomic_DNA"/>
</dbReference>
<reference evidence="3" key="1">
    <citation type="submission" date="2013-12" db="EMBL/GenBank/DDBJ databases">
        <title>The Genome Sequence of Aphanomyces astaci APO3.</title>
        <authorList>
            <consortium name="The Broad Institute Genomics Platform"/>
            <person name="Russ C."/>
            <person name="Tyler B."/>
            <person name="van West P."/>
            <person name="Dieguez-Uribeondo J."/>
            <person name="Young S.K."/>
            <person name="Zeng Q."/>
            <person name="Gargeya S."/>
            <person name="Fitzgerald M."/>
            <person name="Abouelleil A."/>
            <person name="Alvarado L."/>
            <person name="Chapman S.B."/>
            <person name="Gainer-Dewar J."/>
            <person name="Goldberg J."/>
            <person name="Griggs A."/>
            <person name="Gujja S."/>
            <person name="Hansen M."/>
            <person name="Howarth C."/>
            <person name="Imamovic A."/>
            <person name="Ireland A."/>
            <person name="Larimer J."/>
            <person name="McCowan C."/>
            <person name="Murphy C."/>
            <person name="Pearson M."/>
            <person name="Poon T.W."/>
            <person name="Priest M."/>
            <person name="Roberts A."/>
            <person name="Saif S."/>
            <person name="Shea T."/>
            <person name="Sykes S."/>
            <person name="Wortman J."/>
            <person name="Nusbaum C."/>
            <person name="Birren B."/>
        </authorList>
    </citation>
    <scope>NUCLEOTIDE SEQUENCE [LARGE SCALE GENOMIC DNA]</scope>
    <source>
        <strain evidence="3">APO3</strain>
    </source>
</reference>
<evidence type="ECO:0000313" key="6">
    <source>
        <dbReference type="EMBL" id="RHY86129.1"/>
    </source>
</evidence>
<protein>
    <recommendedName>
        <fullName evidence="18">Transmembrane protein</fullName>
    </recommendedName>
</protein>
<dbReference type="EMBL" id="MZMZ02002659">
    <property type="protein sequence ID" value="RQM24702.1"/>
    <property type="molecule type" value="Genomic_DNA"/>
</dbReference>
<dbReference type="Proteomes" id="UP000266643">
    <property type="component" value="Unassembled WGS sequence"/>
</dbReference>
<evidence type="ECO:0000313" key="5">
    <source>
        <dbReference type="EMBL" id="RHY73944.1"/>
    </source>
</evidence>
<keyword evidence="2" id="KW-0812">Transmembrane</keyword>